<gene>
    <name evidence="6" type="primary">Aste57867_17914</name>
    <name evidence="5" type="ORF">As57867_017853</name>
    <name evidence="6" type="ORF">ASTE57867_17914</name>
</gene>
<dbReference type="AlphaFoldDB" id="A0A485L9E5"/>
<evidence type="ECO:0000313" key="5">
    <source>
        <dbReference type="EMBL" id="KAF0690704.1"/>
    </source>
</evidence>
<dbReference type="Proteomes" id="UP000332933">
    <property type="component" value="Unassembled WGS sequence"/>
</dbReference>
<sequence>MVPSSHVSTRDDDLEGISGYIVEINRMSGRNDARDRSFFHAQPGPTMLLESIAANLVNKFCSRFVKDFKKENLTISLSGEICLTQFELRTDELKELQLPVELKSFHVGKLRLNIPLAHLTTQSSQVELSDVNVLLGTPRDPKWDPDSLYVAEQTKIFIMQLLLDQVDAPASSSKGGDDTTHHHHVNKPPTGNAALGASILAIIQNCQVTIERIHIRFEDGLSGLDLERPTKYALGVTLASIRIHPATPCSVPGAQEKAMSLKHLSIYFKEDVMFDELSAEKRAQAFRAPFEGASANSEGSSSIPLLSPLSFDLTCRMSFQPVVQLSFNLTLPAIHLSLSHAHYLYLDCFLNHVDRFDRFSLYRRFRPTNVVGVDKKKPWKEWWRYAIIAVMMDLNDPVRAKPSWRNTLNLVLVGLQYTALRRQVTPFLIRQAVDSDHHFLQFREDFKGNASHSHAPFDRSLTLASDTIPKNVTHFGDGIFAGVYGLYRCFPRHGSSNATTTADTDIRQAEPVVENAEVKQLWHRQLCIDAAFRPIIAAKLRTLANRQMAHKDQRTVVATKSHNATKGTLTLTLMDGHAIAKPMLLFCKVKVGQKGTPHTGDMVQTDPPATADAKPDVLFAQTFEFRLNGTHNEDYVHVNVFDRWPMFSQFVGKFRLHLSTLTETSQSDQVVEIESADKKSKGMQLHVLSVFVPEGSKDHLYANSSAMMEALYPALYTTKPHMWHSWYTDLSKLSLRSLDAKVRVDQVHIAFVFPAATSRDTSTSSTKPTLDRLVVQFKDLRYNLQFVPSTLKHSAVVARLDMYHQAAAASGDKTHFFQAPRGDASHPFVQFEQVIEAKQPVKSKIRTADVEVVVDVPVLLRHVLYLVEKIPELTVFGALFNAPVYQAMMKYTAEDSTEAVTEVKKPEPVRKLDSSDALTSPRFLGSWKWTSKADVKAIDAPSSPPSTATVPVDVDKDRSDEFDAKVDLGAIYVALAGAPEEDKKGDLGAPPRVLEVMIPGMQLHIQGGKNRRTDVKSSTATLVKMDRDVQWVLGQLDKIAHVLQRQIKMDTLPFYEKPTLSSRHKAQRFEYEIHELERQLAHYRILIRQVVASPTQFQMESSDCDALRLMVREMQPKLIDASASTIANVQVDMFRLVLQQGVTVLKHNVRKGEPSWRVLWVQDKALCLAKPTDRQKAKVLPLSAIAGLATDKMTPALNRTGDEKELGKYVAIQVKDELKPISLEFHSTEIRNCVVAAIQTLVT</sequence>
<dbReference type="EMBL" id="VJMH01006343">
    <property type="protein sequence ID" value="KAF0690704.1"/>
    <property type="molecule type" value="Genomic_DNA"/>
</dbReference>
<evidence type="ECO:0000256" key="1">
    <source>
        <dbReference type="ARBA" id="ARBA00006545"/>
    </source>
</evidence>
<evidence type="ECO:0000256" key="2">
    <source>
        <dbReference type="ARBA" id="ARBA00022448"/>
    </source>
</evidence>
<dbReference type="Gene3D" id="2.60.40.150">
    <property type="entry name" value="C2 domain"/>
    <property type="match status" value="1"/>
</dbReference>
<evidence type="ECO:0000313" key="7">
    <source>
        <dbReference type="Proteomes" id="UP000332933"/>
    </source>
</evidence>
<reference evidence="6 7" key="1">
    <citation type="submission" date="2019-03" db="EMBL/GenBank/DDBJ databases">
        <authorList>
            <person name="Gaulin E."/>
            <person name="Dumas B."/>
        </authorList>
    </citation>
    <scope>NUCLEOTIDE SEQUENCE [LARGE SCALE GENOMIC DNA]</scope>
    <source>
        <strain evidence="6">CBS 568.67</strain>
    </source>
</reference>
<proteinExistence type="inferred from homology"/>
<feature type="domain" description="Chorein N-terminal" evidence="4">
    <location>
        <begin position="49"/>
        <end position="404"/>
    </location>
</feature>
<comment type="similarity">
    <text evidence="1">Belongs to the VPS13 family.</text>
</comment>
<organism evidence="6 7">
    <name type="scientific">Aphanomyces stellatus</name>
    <dbReference type="NCBI Taxonomy" id="120398"/>
    <lineage>
        <taxon>Eukaryota</taxon>
        <taxon>Sar</taxon>
        <taxon>Stramenopiles</taxon>
        <taxon>Oomycota</taxon>
        <taxon>Saprolegniomycetes</taxon>
        <taxon>Saprolegniales</taxon>
        <taxon>Verrucalvaceae</taxon>
        <taxon>Aphanomyces</taxon>
    </lineage>
</organism>
<dbReference type="InterPro" id="IPR026847">
    <property type="entry name" value="VPS13"/>
</dbReference>
<reference evidence="5" key="2">
    <citation type="submission" date="2019-06" db="EMBL/GenBank/DDBJ databases">
        <title>Genomics analysis of Aphanomyces spp. identifies a new class of oomycete effector associated with host adaptation.</title>
        <authorList>
            <person name="Gaulin E."/>
        </authorList>
    </citation>
    <scope>NUCLEOTIDE SEQUENCE</scope>
    <source>
        <strain evidence="5">CBS 578.67</strain>
    </source>
</reference>
<dbReference type="InterPro" id="IPR011993">
    <property type="entry name" value="PH-like_dom_sf"/>
</dbReference>
<dbReference type="Gene3D" id="2.30.29.30">
    <property type="entry name" value="Pleckstrin-homology domain (PH domain)/Phosphotyrosine-binding domain (PTB)"/>
    <property type="match status" value="1"/>
</dbReference>
<dbReference type="GO" id="GO:0045053">
    <property type="term" value="P:protein retention in Golgi apparatus"/>
    <property type="evidence" value="ECO:0007669"/>
    <property type="project" value="TreeGrafter"/>
</dbReference>
<dbReference type="PANTHER" id="PTHR16166">
    <property type="entry name" value="VACUOLAR PROTEIN SORTING-ASSOCIATED PROTEIN VPS13"/>
    <property type="match status" value="1"/>
</dbReference>
<protein>
    <submittedName>
        <fullName evidence="6">Aste57867_17914 protein</fullName>
    </submittedName>
</protein>
<evidence type="ECO:0000256" key="3">
    <source>
        <dbReference type="SAM" id="MobiDB-lite"/>
    </source>
</evidence>
<keyword evidence="2" id="KW-0813">Transport</keyword>
<name>A0A485L9E5_9STRA</name>
<evidence type="ECO:0000259" key="4">
    <source>
        <dbReference type="Pfam" id="PF12624"/>
    </source>
</evidence>
<dbReference type="Pfam" id="PF12624">
    <property type="entry name" value="VPS13_N"/>
    <property type="match status" value="1"/>
</dbReference>
<accession>A0A485L9E5</accession>
<keyword evidence="7" id="KW-1185">Reference proteome</keyword>
<feature type="region of interest" description="Disordered" evidence="3">
    <location>
        <begin position="169"/>
        <end position="189"/>
    </location>
</feature>
<dbReference type="InterPro" id="IPR035892">
    <property type="entry name" value="C2_domain_sf"/>
</dbReference>
<dbReference type="InterPro" id="IPR026854">
    <property type="entry name" value="VPS13_N"/>
</dbReference>
<dbReference type="GO" id="GO:0006623">
    <property type="term" value="P:protein targeting to vacuole"/>
    <property type="evidence" value="ECO:0007669"/>
    <property type="project" value="TreeGrafter"/>
</dbReference>
<dbReference type="SUPFAM" id="SSF49562">
    <property type="entry name" value="C2 domain (Calcium/lipid-binding domain, CaLB)"/>
    <property type="match status" value="1"/>
</dbReference>
<dbReference type="OrthoDB" id="428159at2759"/>
<dbReference type="PANTHER" id="PTHR16166:SF93">
    <property type="entry name" value="INTERMEMBRANE LIPID TRANSFER PROTEIN VPS13"/>
    <property type="match status" value="1"/>
</dbReference>
<dbReference type="EMBL" id="CAADRA010006364">
    <property type="protein sequence ID" value="VFT94656.1"/>
    <property type="molecule type" value="Genomic_DNA"/>
</dbReference>
<evidence type="ECO:0000313" key="6">
    <source>
        <dbReference type="EMBL" id="VFT94656.1"/>
    </source>
</evidence>